<keyword evidence="4" id="KW-1185">Reference proteome</keyword>
<evidence type="ECO:0000313" key="3">
    <source>
        <dbReference type="EMBL" id="MBB5711242.1"/>
    </source>
</evidence>
<sequence>MAIGGCDRASQPPQQATQNNSAAPAPTPGSVDRSHKGAAAPSIPFEDPAGKTVTLASFKGKPVLLNLWATWCIPCIKEMPTLDALAGQKAGALQVLAVSQDFKGSEAVTPFFQKNGFKHLQPYLDADAAFSLGLGANLPTTILYDSAGKEVWRALGERDWAGAGMAALLAEAQ</sequence>
<name>A0A840YQR0_9SPHN</name>
<reference evidence="3 4" key="1">
    <citation type="submission" date="2020-08" db="EMBL/GenBank/DDBJ databases">
        <title>Genomic Encyclopedia of Type Strains, Phase IV (KMG-IV): sequencing the most valuable type-strain genomes for metagenomic binning, comparative biology and taxonomic classification.</title>
        <authorList>
            <person name="Goeker M."/>
        </authorList>
    </citation>
    <scope>NUCLEOTIDE SEQUENCE [LARGE SCALE GENOMIC DNA]</scope>
    <source>
        <strain evidence="3 4">DSM 26736</strain>
    </source>
</reference>
<dbReference type="Proteomes" id="UP000527143">
    <property type="component" value="Unassembled WGS sequence"/>
</dbReference>
<proteinExistence type="predicted"/>
<feature type="region of interest" description="Disordered" evidence="1">
    <location>
        <begin position="1"/>
        <end position="45"/>
    </location>
</feature>
<dbReference type="Pfam" id="PF08534">
    <property type="entry name" value="Redoxin"/>
    <property type="match status" value="1"/>
</dbReference>
<evidence type="ECO:0000259" key="2">
    <source>
        <dbReference type="PROSITE" id="PS51352"/>
    </source>
</evidence>
<dbReference type="PROSITE" id="PS51352">
    <property type="entry name" value="THIOREDOXIN_2"/>
    <property type="match status" value="1"/>
</dbReference>
<protein>
    <submittedName>
        <fullName evidence="3">Thiol-disulfide isomerase/thioredoxin</fullName>
    </submittedName>
</protein>
<keyword evidence="3" id="KW-0413">Isomerase</keyword>
<evidence type="ECO:0000313" key="4">
    <source>
        <dbReference type="Proteomes" id="UP000527143"/>
    </source>
</evidence>
<dbReference type="GO" id="GO:0016853">
    <property type="term" value="F:isomerase activity"/>
    <property type="evidence" value="ECO:0007669"/>
    <property type="project" value="UniProtKB-KW"/>
</dbReference>
<dbReference type="InterPro" id="IPR013740">
    <property type="entry name" value="Redoxin"/>
</dbReference>
<dbReference type="PANTHER" id="PTHR42852:SF13">
    <property type="entry name" value="PROTEIN DIPZ"/>
    <property type="match status" value="1"/>
</dbReference>
<dbReference type="CDD" id="cd02966">
    <property type="entry name" value="TlpA_like_family"/>
    <property type="match status" value="1"/>
</dbReference>
<dbReference type="GO" id="GO:0016491">
    <property type="term" value="F:oxidoreductase activity"/>
    <property type="evidence" value="ECO:0007669"/>
    <property type="project" value="InterPro"/>
</dbReference>
<dbReference type="AlphaFoldDB" id="A0A840YQR0"/>
<feature type="compositionally biased region" description="Polar residues" evidence="1">
    <location>
        <begin position="11"/>
        <end position="22"/>
    </location>
</feature>
<dbReference type="Gene3D" id="3.40.30.10">
    <property type="entry name" value="Glutaredoxin"/>
    <property type="match status" value="1"/>
</dbReference>
<organism evidence="3 4">
    <name type="scientific">Sphingomonas xinjiangensis</name>
    <dbReference type="NCBI Taxonomy" id="643568"/>
    <lineage>
        <taxon>Bacteria</taxon>
        <taxon>Pseudomonadati</taxon>
        <taxon>Pseudomonadota</taxon>
        <taxon>Alphaproteobacteria</taxon>
        <taxon>Sphingomonadales</taxon>
        <taxon>Sphingomonadaceae</taxon>
        <taxon>Sphingomonas</taxon>
    </lineage>
</organism>
<dbReference type="InterPro" id="IPR036249">
    <property type="entry name" value="Thioredoxin-like_sf"/>
</dbReference>
<accession>A0A840YQR0</accession>
<dbReference type="InterPro" id="IPR013766">
    <property type="entry name" value="Thioredoxin_domain"/>
</dbReference>
<comment type="caution">
    <text evidence="3">The sequence shown here is derived from an EMBL/GenBank/DDBJ whole genome shotgun (WGS) entry which is preliminary data.</text>
</comment>
<dbReference type="SUPFAM" id="SSF52833">
    <property type="entry name" value="Thioredoxin-like"/>
    <property type="match status" value="1"/>
</dbReference>
<dbReference type="PANTHER" id="PTHR42852">
    <property type="entry name" value="THIOL:DISULFIDE INTERCHANGE PROTEIN DSBE"/>
    <property type="match status" value="1"/>
</dbReference>
<dbReference type="EMBL" id="JACIJF010000006">
    <property type="protein sequence ID" value="MBB5711242.1"/>
    <property type="molecule type" value="Genomic_DNA"/>
</dbReference>
<dbReference type="InterPro" id="IPR050553">
    <property type="entry name" value="Thioredoxin_ResA/DsbE_sf"/>
</dbReference>
<gene>
    <name evidence="3" type="ORF">FHT02_002483</name>
</gene>
<feature type="domain" description="Thioredoxin" evidence="2">
    <location>
        <begin position="34"/>
        <end position="173"/>
    </location>
</feature>
<dbReference type="RefSeq" id="WP_343056933.1">
    <property type="nucleotide sequence ID" value="NZ_JACIJF010000006.1"/>
</dbReference>
<evidence type="ECO:0000256" key="1">
    <source>
        <dbReference type="SAM" id="MobiDB-lite"/>
    </source>
</evidence>